<evidence type="ECO:0000313" key="5">
    <source>
        <dbReference type="Proteomes" id="UP000265845"/>
    </source>
</evidence>
<dbReference type="Pfam" id="PF07883">
    <property type="entry name" value="Cupin_2"/>
    <property type="match status" value="1"/>
</dbReference>
<protein>
    <submittedName>
        <fullName evidence="4">Cupin domain-containing protein</fullName>
    </submittedName>
</protein>
<dbReference type="SUPFAM" id="SSF69118">
    <property type="entry name" value="AhpD-like"/>
    <property type="match status" value="1"/>
</dbReference>
<dbReference type="EMBL" id="QWGA01000003">
    <property type="protein sequence ID" value="RIJ31313.1"/>
    <property type="molecule type" value="Genomic_DNA"/>
</dbReference>
<evidence type="ECO:0000259" key="3">
    <source>
        <dbReference type="Pfam" id="PF07883"/>
    </source>
</evidence>
<feature type="signal peptide" evidence="1">
    <location>
        <begin position="1"/>
        <end position="22"/>
    </location>
</feature>
<evidence type="ECO:0000256" key="1">
    <source>
        <dbReference type="SAM" id="SignalP"/>
    </source>
</evidence>
<dbReference type="PANTHER" id="PTHR33570:SF9">
    <property type="entry name" value="BLL4600 PROTEIN"/>
    <property type="match status" value="1"/>
</dbReference>
<dbReference type="GO" id="GO:0051920">
    <property type="term" value="F:peroxiredoxin activity"/>
    <property type="evidence" value="ECO:0007669"/>
    <property type="project" value="InterPro"/>
</dbReference>
<dbReference type="InterPro" id="IPR052512">
    <property type="entry name" value="4CMD/NDH-1_regulator"/>
</dbReference>
<dbReference type="Pfam" id="PF02627">
    <property type="entry name" value="CMD"/>
    <property type="match status" value="2"/>
</dbReference>
<dbReference type="PROSITE" id="PS51257">
    <property type="entry name" value="PROKAR_LIPOPROTEIN"/>
    <property type="match status" value="1"/>
</dbReference>
<dbReference type="RefSeq" id="WP_119452809.1">
    <property type="nucleotide sequence ID" value="NZ_QWGA01000003.1"/>
</dbReference>
<dbReference type="SUPFAM" id="SSF51182">
    <property type="entry name" value="RmlC-like cupins"/>
    <property type="match status" value="1"/>
</dbReference>
<organism evidence="4 5">
    <name type="scientific">Henriciella algicola</name>
    <dbReference type="NCBI Taxonomy" id="1608422"/>
    <lineage>
        <taxon>Bacteria</taxon>
        <taxon>Pseudomonadati</taxon>
        <taxon>Pseudomonadota</taxon>
        <taxon>Alphaproteobacteria</taxon>
        <taxon>Hyphomonadales</taxon>
        <taxon>Hyphomonadaceae</taxon>
        <taxon>Henriciella</taxon>
    </lineage>
</organism>
<dbReference type="InterPro" id="IPR014710">
    <property type="entry name" value="RmlC-like_jellyroll"/>
</dbReference>
<comment type="caution">
    <text evidence="4">The sequence shown here is derived from an EMBL/GenBank/DDBJ whole genome shotgun (WGS) entry which is preliminary data.</text>
</comment>
<feature type="domain" description="Carboxymuconolactone decarboxylase-like" evidence="2">
    <location>
        <begin position="165"/>
        <end position="249"/>
    </location>
</feature>
<proteinExistence type="predicted"/>
<keyword evidence="5" id="KW-1185">Reference proteome</keyword>
<dbReference type="InterPro" id="IPR003779">
    <property type="entry name" value="CMD-like"/>
</dbReference>
<dbReference type="InterPro" id="IPR047263">
    <property type="entry name" value="HNL-like_cupin"/>
</dbReference>
<dbReference type="Gene3D" id="1.20.1290.10">
    <property type="entry name" value="AhpD-like"/>
    <property type="match status" value="1"/>
</dbReference>
<feature type="domain" description="Carboxymuconolactone decarboxylase-like" evidence="2">
    <location>
        <begin position="38"/>
        <end position="116"/>
    </location>
</feature>
<reference evidence="4 5" key="1">
    <citation type="submission" date="2018-08" db="EMBL/GenBank/DDBJ databases">
        <title>Henriciella mobilis sp. nov., isolated from seawater.</title>
        <authorList>
            <person name="Cheng H."/>
            <person name="Wu Y.-H."/>
            <person name="Xu X.-W."/>
            <person name="Guo L.-L."/>
        </authorList>
    </citation>
    <scope>NUCLEOTIDE SEQUENCE [LARGE SCALE GENOMIC DNA]</scope>
    <source>
        <strain evidence="4 5">CCUG67844</strain>
    </source>
</reference>
<keyword evidence="1" id="KW-0732">Signal</keyword>
<dbReference type="Proteomes" id="UP000265845">
    <property type="component" value="Unassembled WGS sequence"/>
</dbReference>
<dbReference type="InterPro" id="IPR029032">
    <property type="entry name" value="AhpD-like"/>
</dbReference>
<dbReference type="PANTHER" id="PTHR33570">
    <property type="entry name" value="4-CARBOXYMUCONOLACTONE DECARBOXYLASE FAMILY PROTEIN"/>
    <property type="match status" value="1"/>
</dbReference>
<dbReference type="Gene3D" id="2.60.120.10">
    <property type="entry name" value="Jelly Rolls"/>
    <property type="match status" value="1"/>
</dbReference>
<dbReference type="InterPro" id="IPR011051">
    <property type="entry name" value="RmlC_Cupin_sf"/>
</dbReference>
<dbReference type="OrthoDB" id="7507676at2"/>
<dbReference type="InterPro" id="IPR013096">
    <property type="entry name" value="Cupin_2"/>
</dbReference>
<evidence type="ECO:0000259" key="2">
    <source>
        <dbReference type="Pfam" id="PF02627"/>
    </source>
</evidence>
<evidence type="ECO:0000313" key="4">
    <source>
        <dbReference type="EMBL" id="RIJ31313.1"/>
    </source>
</evidence>
<gene>
    <name evidence="4" type="ORF">D1222_03365</name>
</gene>
<accession>A0A399RLJ6</accession>
<name>A0A399RLJ6_9PROT</name>
<sequence length="395" mass="42612">MKTFKGTLVGSALAVSACGAIAQAKERIAPPAVYKVAPGLGQYTDDLLFGEVWESPDLTPRDRSLVTVTTLISTGKFAQVGSHTRRALDNGVTPEEIGEMITQLAFYTGWPNAISSVFEVEKVFDERGIDGISDATELPAELAPDADAEADRRRSVDTSISPVLPRLSHYTNEALFSDLWLRPQLSPRDRSLVTIVSLVATGQAEQVRFHAQRGLDNGLSREEIAGAVTHIAFYAGWPKAVSSVSVLEDVFNIDDQADSGSVQVNRAEDNRSVTAPADNFTGQVQVDTYFSAEPPARHGGAIVHFSPGARTAWHTHPLGQTLIVTEGVGRVQSEGDAVQTIRKGDVVWIPPNSRHWHGAYPDARLSHVAIAEAENGSAVTWMEHVGGEDDPSTDR</sequence>
<feature type="domain" description="Cupin type-2" evidence="3">
    <location>
        <begin position="302"/>
        <end position="359"/>
    </location>
</feature>
<dbReference type="AlphaFoldDB" id="A0A399RLJ6"/>
<feature type="chain" id="PRO_5017320804" evidence="1">
    <location>
        <begin position="23"/>
        <end position="395"/>
    </location>
</feature>
<dbReference type="CDD" id="cd02233">
    <property type="entry name" value="cupin_HNL-like"/>
    <property type="match status" value="1"/>
</dbReference>